<proteinExistence type="inferred from homology"/>
<protein>
    <submittedName>
        <fullName evidence="8">Cytochrome P450</fullName>
    </submittedName>
</protein>
<dbReference type="Pfam" id="PF00067">
    <property type="entry name" value="p450"/>
    <property type="match status" value="1"/>
</dbReference>
<dbReference type="PRINTS" id="PR00385">
    <property type="entry name" value="P450"/>
</dbReference>
<name>A0ABU5XQH7_9MYCO</name>
<dbReference type="SUPFAM" id="SSF48264">
    <property type="entry name" value="Cytochrome P450"/>
    <property type="match status" value="1"/>
</dbReference>
<evidence type="ECO:0000256" key="6">
    <source>
        <dbReference type="ARBA" id="ARBA00023033"/>
    </source>
</evidence>
<dbReference type="Gene3D" id="1.10.630.10">
    <property type="entry name" value="Cytochrome P450"/>
    <property type="match status" value="1"/>
</dbReference>
<organism evidence="8 9">
    <name type="scientific">[Mycobacterium] nativiensis</name>
    <dbReference type="NCBI Taxonomy" id="2855503"/>
    <lineage>
        <taxon>Bacteria</taxon>
        <taxon>Bacillati</taxon>
        <taxon>Actinomycetota</taxon>
        <taxon>Actinomycetes</taxon>
        <taxon>Mycobacteriales</taxon>
        <taxon>Mycobacteriaceae</taxon>
        <taxon>Mycolicibacter</taxon>
    </lineage>
</organism>
<keyword evidence="9" id="KW-1185">Reference proteome</keyword>
<keyword evidence="3 7" id="KW-0479">Metal-binding</keyword>
<dbReference type="InterPro" id="IPR002397">
    <property type="entry name" value="Cyt_P450_B"/>
</dbReference>
<dbReference type="InterPro" id="IPR036396">
    <property type="entry name" value="Cyt_P450_sf"/>
</dbReference>
<gene>
    <name evidence="8" type="ORF">KV113_00895</name>
</gene>
<evidence type="ECO:0000256" key="1">
    <source>
        <dbReference type="ARBA" id="ARBA00010617"/>
    </source>
</evidence>
<keyword evidence="4 7" id="KW-0560">Oxidoreductase</keyword>
<evidence type="ECO:0000313" key="9">
    <source>
        <dbReference type="Proteomes" id="UP001298593"/>
    </source>
</evidence>
<evidence type="ECO:0000313" key="8">
    <source>
        <dbReference type="EMBL" id="MEB3030097.1"/>
    </source>
</evidence>
<evidence type="ECO:0000256" key="5">
    <source>
        <dbReference type="ARBA" id="ARBA00023004"/>
    </source>
</evidence>
<dbReference type="Proteomes" id="UP001298593">
    <property type="component" value="Unassembled WGS sequence"/>
</dbReference>
<dbReference type="InterPro" id="IPR001128">
    <property type="entry name" value="Cyt_P450"/>
</dbReference>
<evidence type="ECO:0000256" key="2">
    <source>
        <dbReference type="ARBA" id="ARBA00022617"/>
    </source>
</evidence>
<evidence type="ECO:0000256" key="3">
    <source>
        <dbReference type="ARBA" id="ARBA00022723"/>
    </source>
</evidence>
<reference evidence="8 9" key="1">
    <citation type="submission" date="2023-12" db="EMBL/GenBank/DDBJ databases">
        <title>Description of new species of Mycobacterium terrae complex isolated from sewage at the Sao Paulo Zoological Park Foundation in Brazil.</title>
        <authorList>
            <person name="Romagnoli C.L."/>
            <person name="Conceicao E.C."/>
            <person name="Machado E."/>
            <person name="Barreto L.B.P.F."/>
            <person name="Sharma A."/>
            <person name="Silva N.M."/>
            <person name="Marques L.E."/>
            <person name="Juliana M.A."/>
            <person name="Lourenco M.C.S."/>
            <person name="Digiampietri L.A."/>
            <person name="Suffys P.N."/>
            <person name="Viana-Niero C."/>
        </authorList>
    </citation>
    <scope>NUCLEOTIDE SEQUENCE [LARGE SCALE GENOMIC DNA]</scope>
    <source>
        <strain evidence="8 9">MYC340</strain>
    </source>
</reference>
<dbReference type="InterPro" id="IPR017972">
    <property type="entry name" value="Cyt_P450_CS"/>
</dbReference>
<dbReference type="PANTHER" id="PTHR46696:SF1">
    <property type="entry name" value="CYTOCHROME P450 YJIB-RELATED"/>
    <property type="match status" value="1"/>
</dbReference>
<sequence length="444" mass="49130">MTTAQHTEAAILPDEIARQIVLPEGHADLDALFAAYKWARNNMPVGKAIVEGYDPLWLITKHADIQEVETLSEVFCAGGGEENPGSHNPILTNQAGDEFTKSLLGGSLRILDALPYIDPPEHSEAKNAVFDSLRPVNLKQYEERIRGLAGDSIAHLVDITAAGKTIEVIDDFAMAYPLRALMSLVGIPQQEYPRMLKLTQEFFGAADPEHQRSDIVVTPQQMAEQFAATIQDYYGYFDTIVEDRRAHPTEDLATVIACAKKSNGEHFSKTECYGRYIEFATAGHDTTSATLAGTLRLLAEHPDVLARVKADMKLLPNLINEALRLVSPVKHFMRLALSDYTLRGQTIKAGDRLMPLFQSGNRDEDVFADADTFNIDRKPNPHLGFGFGTHTCPGQHVAKMELRVMFEELLPRLESIESAGPGQVTQTNFVGGLKHWPAKFTFTS</sequence>
<dbReference type="RefSeq" id="WP_224973427.1">
    <property type="nucleotide sequence ID" value="NZ_JAYJJU010000001.1"/>
</dbReference>
<dbReference type="EMBL" id="JAYJJU010000001">
    <property type="protein sequence ID" value="MEB3030097.1"/>
    <property type="molecule type" value="Genomic_DNA"/>
</dbReference>
<evidence type="ECO:0000256" key="7">
    <source>
        <dbReference type="RuleBase" id="RU000461"/>
    </source>
</evidence>
<comment type="caution">
    <text evidence="8">The sequence shown here is derived from an EMBL/GenBank/DDBJ whole genome shotgun (WGS) entry which is preliminary data.</text>
</comment>
<keyword evidence="6 7" id="KW-0503">Monooxygenase</keyword>
<keyword evidence="2 7" id="KW-0349">Heme</keyword>
<evidence type="ECO:0000256" key="4">
    <source>
        <dbReference type="ARBA" id="ARBA00023002"/>
    </source>
</evidence>
<keyword evidence="5 7" id="KW-0408">Iron</keyword>
<dbReference type="PROSITE" id="PS00086">
    <property type="entry name" value="CYTOCHROME_P450"/>
    <property type="match status" value="1"/>
</dbReference>
<comment type="similarity">
    <text evidence="1 7">Belongs to the cytochrome P450 family.</text>
</comment>
<dbReference type="PANTHER" id="PTHR46696">
    <property type="entry name" value="P450, PUTATIVE (EUROFUNG)-RELATED"/>
    <property type="match status" value="1"/>
</dbReference>
<dbReference type="PRINTS" id="PR00359">
    <property type="entry name" value="BP450"/>
</dbReference>
<accession>A0ABU5XQH7</accession>